<dbReference type="Proteomes" id="UP000183253">
    <property type="component" value="Unassembled WGS sequence"/>
</dbReference>
<keyword evidence="1" id="KW-0732">Signal</keyword>
<evidence type="ECO:0008006" key="4">
    <source>
        <dbReference type="Google" id="ProtNLM"/>
    </source>
</evidence>
<dbReference type="Gene3D" id="2.60.120.970">
    <property type="match status" value="1"/>
</dbReference>
<dbReference type="NCBIfam" id="NF033679">
    <property type="entry name" value="DNRLRE_dom"/>
    <property type="match status" value="1"/>
</dbReference>
<dbReference type="RefSeq" id="WP_010266502.1">
    <property type="nucleotide sequence ID" value="NZ_CAEG01000021.1"/>
</dbReference>
<evidence type="ECO:0000256" key="1">
    <source>
        <dbReference type="SAM" id="SignalP"/>
    </source>
</evidence>
<organism evidence="2 3">
    <name type="scientific">Alistipes timonensis JC136</name>
    <dbReference type="NCBI Taxonomy" id="1033731"/>
    <lineage>
        <taxon>Bacteria</taxon>
        <taxon>Pseudomonadati</taxon>
        <taxon>Bacteroidota</taxon>
        <taxon>Bacteroidia</taxon>
        <taxon>Bacteroidales</taxon>
        <taxon>Rikenellaceae</taxon>
        <taxon>Alistipes</taxon>
    </lineage>
</organism>
<feature type="signal peptide" evidence="1">
    <location>
        <begin position="1"/>
        <end position="20"/>
    </location>
</feature>
<reference evidence="2 3" key="1">
    <citation type="submission" date="2016-10" db="EMBL/GenBank/DDBJ databases">
        <authorList>
            <person name="de Groot N.N."/>
        </authorList>
    </citation>
    <scope>NUCLEOTIDE SEQUENCE [LARGE SCALE GENOMIC DNA]</scope>
    <source>
        <strain evidence="2 3">DSM 25383</strain>
    </source>
</reference>
<dbReference type="STRING" id="1033731.SAMN05444145_106156"/>
<dbReference type="OrthoDB" id="1094171at2"/>
<accession>A0A1H4E355</accession>
<proteinExistence type="predicted"/>
<dbReference type="AlphaFoldDB" id="A0A1H4E355"/>
<feature type="chain" id="PRO_5010190727" description="YARHG domain-containing protein" evidence="1">
    <location>
        <begin position="21"/>
        <end position="553"/>
    </location>
</feature>
<evidence type="ECO:0000313" key="2">
    <source>
        <dbReference type="EMBL" id="SEA79188.1"/>
    </source>
</evidence>
<keyword evidence="3" id="KW-1185">Reference proteome</keyword>
<dbReference type="EMBL" id="FNRI01000006">
    <property type="protein sequence ID" value="SEA79188.1"/>
    <property type="molecule type" value="Genomic_DNA"/>
</dbReference>
<sequence>MKRTAILLSLLFGLSAPAGAATFVIAHPQQVEDCILRRSEVTYHDEQYWTGWNFGASQTLDTGYGIAMWNMWRGNILVRFDLRGVDCREVSAARFRIYKPRNVTQTSPEVPVAVYAVKECNAAWREGSMESMPQHDAASWLCRSDGEEWAGGPNGCSVAGVDHDAEPLGRAAASKYRGEWLEFEIPAALVRQWIEAPEKNAGLLIKTDAPEKVMGDHVLFYSSEHASGKGPQLVVEGKRGKAKFAADPAKRYNPRYVMPRQDSTFRRYLRERNFRYVNWTTDPVVGLRGEQRIYPYYWDVVVYGEYILPNAYYPFSQSILGLDGMIERQDREGLRRFQINRLRYLHIWEYTREQRWYDCGDIIEIFSPLQAAYIWLGSKKDNGLTFDGVLNKVHPKGRKNLTRQEIQLRRLAEVEECVRNLDLTPVQYDSVERFISRMEELRCIYFNKCNDAAQEVHRLLAEKNDGREMIDALGAFMNCHDIYLFYDSYWQMKRWAFLMDNTDMVAFNKFWKRQKFGEYSPERIERRYRMCADFYPRDRGPLPIEIKNRLWPE</sequence>
<gene>
    <name evidence="2" type="ORF">SAMN05444145_106156</name>
</gene>
<evidence type="ECO:0000313" key="3">
    <source>
        <dbReference type="Proteomes" id="UP000183253"/>
    </source>
</evidence>
<protein>
    <recommendedName>
        <fullName evidence="4">YARHG domain-containing protein</fullName>
    </recommendedName>
</protein>
<name>A0A1H4E355_9BACT</name>